<proteinExistence type="predicted"/>
<reference evidence="2 3" key="1">
    <citation type="submission" date="2018-06" db="EMBL/GenBank/DDBJ databases">
        <authorList>
            <consortium name="Pathogen Informatics"/>
            <person name="Doyle S."/>
        </authorList>
    </citation>
    <scope>NUCLEOTIDE SEQUENCE [LARGE SCALE GENOMIC DNA]</scope>
    <source>
        <strain evidence="2 3">NCTC10738</strain>
    </source>
</reference>
<dbReference type="Pfam" id="PF11173">
    <property type="entry name" value="DUF2960"/>
    <property type="match status" value="1"/>
</dbReference>
<dbReference type="EMBL" id="AP024613">
    <property type="protein sequence ID" value="BCV46235.1"/>
    <property type="molecule type" value="Genomic_DNA"/>
</dbReference>
<dbReference type="Proteomes" id="UP000254069">
    <property type="component" value="Unassembled WGS sequence"/>
</dbReference>
<dbReference type="GeneID" id="88622185"/>
<protein>
    <submittedName>
        <fullName evidence="2">Protein of uncharacterized function (DUF2960)</fullName>
    </submittedName>
</protein>
<dbReference type="Proteomes" id="UP000825078">
    <property type="component" value="Chromosome"/>
</dbReference>
<accession>A0A380AG36</accession>
<keyword evidence="3" id="KW-1185">Reference proteome</keyword>
<evidence type="ECO:0000313" key="3">
    <source>
        <dbReference type="Proteomes" id="UP000254069"/>
    </source>
</evidence>
<dbReference type="EMBL" id="UGYO01000001">
    <property type="protein sequence ID" value="SUI79227.1"/>
    <property type="molecule type" value="Genomic_DNA"/>
</dbReference>
<dbReference type="RefSeq" id="WP_025011397.1">
    <property type="nucleotide sequence ID" value="NZ_AP024609.1"/>
</dbReference>
<dbReference type="AlphaFoldDB" id="A0A1S2TZH7"/>
<evidence type="ECO:0000313" key="2">
    <source>
        <dbReference type="EMBL" id="SUI79227.1"/>
    </source>
</evidence>
<organism evidence="2 3">
    <name type="scientific">Shewanella algae</name>
    <dbReference type="NCBI Taxonomy" id="38313"/>
    <lineage>
        <taxon>Bacteria</taxon>
        <taxon>Pseudomonadati</taxon>
        <taxon>Pseudomonadota</taxon>
        <taxon>Gammaproteobacteria</taxon>
        <taxon>Alteromonadales</taxon>
        <taxon>Shewanellaceae</taxon>
        <taxon>Shewanella</taxon>
    </lineage>
</organism>
<name>A0A1S2TZH7_9GAMM</name>
<accession>A0A1S2TZH7</accession>
<sequence length="83" mass="9416">MARQVAYEYKGVAKVINFAYDKYHDMYEAVAAAEGIDLSRFLAMEQQVAMTAKGGGALKSYRTSEFARMGFRHIHFVKEEEQG</sequence>
<dbReference type="OrthoDB" id="5820465at2"/>
<reference evidence="1" key="2">
    <citation type="submission" date="2021-05" db="EMBL/GenBank/DDBJ databases">
        <title>Molecular characterization for Shewanella algae harboring chromosomal blaOXA-55-like strains isolated from clinical and environment sample.</title>
        <authorList>
            <person name="Ohama Y."/>
            <person name="Aoki K."/>
            <person name="Harada S."/>
            <person name="Moriya K."/>
            <person name="Ishii Y."/>
            <person name="Tateda K."/>
        </authorList>
    </citation>
    <scope>NUCLEOTIDE SEQUENCE</scope>
    <source>
        <strain evidence="1">TUM17379</strain>
    </source>
</reference>
<dbReference type="STRING" id="38313.GCA_000947195_03343"/>
<dbReference type="InterPro" id="IPR021343">
    <property type="entry name" value="DUF2960"/>
</dbReference>
<dbReference type="KEGG" id="salg:BS332_02075"/>
<gene>
    <name evidence="2" type="ORF">NCTC10738_02732</name>
    <name evidence="1" type="ORF">TUM17379_32530</name>
</gene>
<evidence type="ECO:0000313" key="1">
    <source>
        <dbReference type="EMBL" id="BCV46235.1"/>
    </source>
</evidence>